<dbReference type="Proteomes" id="UP000521227">
    <property type="component" value="Unassembled WGS sequence"/>
</dbReference>
<sequence length="45" mass="4705">MAGTSPAMTDDNSQLIIMRLIEPYKSGTMFGAASMLNAAANSARV</sequence>
<evidence type="ECO:0000313" key="2">
    <source>
        <dbReference type="Proteomes" id="UP000521227"/>
    </source>
</evidence>
<dbReference type="AlphaFoldDB" id="A0A840N3W1"/>
<reference evidence="1 2" key="1">
    <citation type="submission" date="2020-08" db="EMBL/GenBank/DDBJ databases">
        <title>Genomic Encyclopedia of Type Strains, Phase IV (KMG-IV): sequencing the most valuable type-strain genomes for metagenomic binning, comparative biology and taxonomic classification.</title>
        <authorList>
            <person name="Goeker M."/>
        </authorList>
    </citation>
    <scope>NUCLEOTIDE SEQUENCE [LARGE SCALE GENOMIC DNA]</scope>
    <source>
        <strain evidence="1 2">DSM 17498</strain>
    </source>
</reference>
<name>A0A840N3W1_9BRAD</name>
<dbReference type="EMBL" id="JACHIJ010000003">
    <property type="protein sequence ID" value="MBB5052521.1"/>
    <property type="molecule type" value="Genomic_DNA"/>
</dbReference>
<proteinExistence type="predicted"/>
<protein>
    <submittedName>
        <fullName evidence="1">Uncharacterized protein</fullName>
    </submittedName>
</protein>
<organism evidence="1 2">
    <name type="scientific">Afipia massiliensis</name>
    <dbReference type="NCBI Taxonomy" id="211460"/>
    <lineage>
        <taxon>Bacteria</taxon>
        <taxon>Pseudomonadati</taxon>
        <taxon>Pseudomonadota</taxon>
        <taxon>Alphaproteobacteria</taxon>
        <taxon>Hyphomicrobiales</taxon>
        <taxon>Nitrobacteraceae</taxon>
        <taxon>Afipia</taxon>
    </lineage>
</organism>
<accession>A0A840N3W1</accession>
<gene>
    <name evidence="1" type="ORF">HNQ36_002495</name>
</gene>
<evidence type="ECO:0000313" key="1">
    <source>
        <dbReference type="EMBL" id="MBB5052521.1"/>
    </source>
</evidence>
<comment type="caution">
    <text evidence="1">The sequence shown here is derived from an EMBL/GenBank/DDBJ whole genome shotgun (WGS) entry which is preliminary data.</text>
</comment>